<evidence type="ECO:0000313" key="1">
    <source>
        <dbReference type="EMBL" id="EIN01087.1"/>
    </source>
</evidence>
<dbReference type="Gene3D" id="3.40.50.1820">
    <property type="entry name" value="alpha/beta hydrolase"/>
    <property type="match status" value="1"/>
</dbReference>
<dbReference type="Proteomes" id="UP000004980">
    <property type="component" value="Unassembled WGS sequence"/>
</dbReference>
<dbReference type="EMBL" id="AKAU01000072">
    <property type="protein sequence ID" value="EIN01087.1"/>
    <property type="molecule type" value="Genomic_DNA"/>
</dbReference>
<dbReference type="SUPFAM" id="SSF53474">
    <property type="entry name" value="alpha/beta-Hydrolases"/>
    <property type="match status" value="1"/>
</dbReference>
<name>A0ABN0FQK3_9BURK</name>
<accession>A0ABN0FQK3</accession>
<organism evidence="1 2">
    <name type="scientific">Paraburkholderia hospita</name>
    <dbReference type="NCBI Taxonomy" id="169430"/>
    <lineage>
        <taxon>Bacteria</taxon>
        <taxon>Pseudomonadati</taxon>
        <taxon>Pseudomonadota</taxon>
        <taxon>Betaproteobacteria</taxon>
        <taxon>Burkholderiales</taxon>
        <taxon>Burkholderiaceae</taxon>
        <taxon>Paraburkholderia</taxon>
    </lineage>
</organism>
<reference evidence="1 2" key="1">
    <citation type="journal article" date="2012" name="J. Bacteriol.">
        <title>Draft Genome Sequence of the Soil Bacterium Burkholderia terrae Strain BS001, Which Interacts with Fungal Surface Structures.</title>
        <authorList>
            <person name="Nazir R."/>
            <person name="Hansen M.A."/>
            <person name="Sorensen S."/>
            <person name="van Elsas J.D."/>
        </authorList>
    </citation>
    <scope>NUCLEOTIDE SEQUENCE [LARGE SCALE GENOMIC DNA]</scope>
    <source>
        <strain evidence="1 2">BS001</strain>
    </source>
</reference>
<keyword evidence="2" id="KW-1185">Reference proteome</keyword>
<protein>
    <recommendedName>
        <fullName evidence="3">Alpha/beta hydrolase</fullName>
    </recommendedName>
</protein>
<comment type="caution">
    <text evidence="1">The sequence shown here is derived from an EMBL/GenBank/DDBJ whole genome shotgun (WGS) entry which is preliminary data.</text>
</comment>
<sequence>MSDYLRKRFLSHRPDDQFRARANPGRTYSYKSWPIGQFARKPLTARGSQCDLVACRPSRASIHIGAHRLGEPIAMPAIVVRFVRFARCLLVLLGVLALFSARGAMASEQVVSVPLAEGTSISYLLTQQDGSAPRWVLVMFPGSAGDLELSQQPDGTIRMREKNNFLIRARQLFVDAQFATAIVDAPSDQPGGYSDAFRASPRSAQDLAQVAASLRNRFPQAKLVLVGTSRGTISTAYVGRALPDVWDAVVHTSTLGSPARGQATPLIGFDYGAIRPRQLFVQHADDGCFLCSYEALRRIAESSQYALITVHGGDVRGKPCEALSHHGFYGRDEAVVAAIKAWISGQPWQDDVG</sequence>
<dbReference type="InterPro" id="IPR029058">
    <property type="entry name" value="AB_hydrolase_fold"/>
</dbReference>
<evidence type="ECO:0000313" key="2">
    <source>
        <dbReference type="Proteomes" id="UP000004980"/>
    </source>
</evidence>
<proteinExistence type="predicted"/>
<gene>
    <name evidence="1" type="ORF">WQE_11306</name>
</gene>
<evidence type="ECO:0008006" key="3">
    <source>
        <dbReference type="Google" id="ProtNLM"/>
    </source>
</evidence>